<gene>
    <name evidence="2" type="ORF">PHLGIDRAFT_161154</name>
</gene>
<protein>
    <recommendedName>
        <fullName evidence="4">Transmembrane protein</fullName>
    </recommendedName>
</protein>
<feature type="transmembrane region" description="Helical" evidence="1">
    <location>
        <begin position="20"/>
        <end position="40"/>
    </location>
</feature>
<feature type="transmembrane region" description="Helical" evidence="1">
    <location>
        <begin position="316"/>
        <end position="337"/>
    </location>
</feature>
<dbReference type="HOGENOM" id="CLU_054076_0_0_1"/>
<feature type="transmembrane region" description="Helical" evidence="1">
    <location>
        <begin position="52"/>
        <end position="74"/>
    </location>
</feature>
<accession>A0A0C3S8F9</accession>
<dbReference type="Proteomes" id="UP000053257">
    <property type="component" value="Unassembled WGS sequence"/>
</dbReference>
<dbReference type="AlphaFoldDB" id="A0A0C3S8F9"/>
<dbReference type="OrthoDB" id="2923771at2759"/>
<keyword evidence="1" id="KW-0472">Membrane</keyword>
<organism evidence="2 3">
    <name type="scientific">Phlebiopsis gigantea (strain 11061_1 CR5-6)</name>
    <name type="common">White-rot fungus</name>
    <name type="synonym">Peniophora gigantea</name>
    <dbReference type="NCBI Taxonomy" id="745531"/>
    <lineage>
        <taxon>Eukaryota</taxon>
        <taxon>Fungi</taxon>
        <taxon>Dikarya</taxon>
        <taxon>Basidiomycota</taxon>
        <taxon>Agaricomycotina</taxon>
        <taxon>Agaricomycetes</taxon>
        <taxon>Polyporales</taxon>
        <taxon>Phanerochaetaceae</taxon>
        <taxon>Phlebiopsis</taxon>
    </lineage>
</organism>
<keyword evidence="1" id="KW-0812">Transmembrane</keyword>
<evidence type="ECO:0000313" key="2">
    <source>
        <dbReference type="EMBL" id="KIP05295.1"/>
    </source>
</evidence>
<reference evidence="2 3" key="1">
    <citation type="journal article" date="2014" name="PLoS Genet.">
        <title>Analysis of the Phlebiopsis gigantea genome, transcriptome and secretome provides insight into its pioneer colonization strategies of wood.</title>
        <authorList>
            <person name="Hori C."/>
            <person name="Ishida T."/>
            <person name="Igarashi K."/>
            <person name="Samejima M."/>
            <person name="Suzuki H."/>
            <person name="Master E."/>
            <person name="Ferreira P."/>
            <person name="Ruiz-Duenas F.J."/>
            <person name="Held B."/>
            <person name="Canessa P."/>
            <person name="Larrondo L.F."/>
            <person name="Schmoll M."/>
            <person name="Druzhinina I.S."/>
            <person name="Kubicek C.P."/>
            <person name="Gaskell J.A."/>
            <person name="Kersten P."/>
            <person name="St John F."/>
            <person name="Glasner J."/>
            <person name="Sabat G."/>
            <person name="Splinter BonDurant S."/>
            <person name="Syed K."/>
            <person name="Yadav J."/>
            <person name="Mgbeahuruike A.C."/>
            <person name="Kovalchuk A."/>
            <person name="Asiegbu F.O."/>
            <person name="Lackner G."/>
            <person name="Hoffmeister D."/>
            <person name="Rencoret J."/>
            <person name="Gutierrez A."/>
            <person name="Sun H."/>
            <person name="Lindquist E."/>
            <person name="Barry K."/>
            <person name="Riley R."/>
            <person name="Grigoriev I.V."/>
            <person name="Henrissat B."/>
            <person name="Kues U."/>
            <person name="Berka R.M."/>
            <person name="Martinez A.T."/>
            <person name="Covert S.F."/>
            <person name="Blanchette R.A."/>
            <person name="Cullen D."/>
        </authorList>
    </citation>
    <scope>NUCLEOTIDE SEQUENCE [LARGE SCALE GENOMIC DNA]</scope>
    <source>
        <strain evidence="2 3">11061_1 CR5-6</strain>
    </source>
</reference>
<dbReference type="InterPro" id="IPR027948">
    <property type="entry name" value="DUF4436"/>
</dbReference>
<evidence type="ECO:0008006" key="4">
    <source>
        <dbReference type="Google" id="ProtNLM"/>
    </source>
</evidence>
<proteinExistence type="predicted"/>
<keyword evidence="1" id="KW-1133">Transmembrane helix</keyword>
<dbReference type="Pfam" id="PF14494">
    <property type="entry name" value="DUF4436"/>
    <property type="match status" value="1"/>
</dbReference>
<dbReference type="STRING" id="745531.A0A0C3S8F9"/>
<evidence type="ECO:0000256" key="1">
    <source>
        <dbReference type="SAM" id="Phobius"/>
    </source>
</evidence>
<feature type="transmembrane region" description="Helical" evidence="1">
    <location>
        <begin position="357"/>
        <end position="380"/>
    </location>
</feature>
<evidence type="ECO:0000313" key="3">
    <source>
        <dbReference type="Proteomes" id="UP000053257"/>
    </source>
</evidence>
<sequence length="410" mass="44711">MVLSNHFSPLRPLHIKNMYTTGMIGVGGIYWRIATIAGVLDRHVRKVRRWHWAVQVLAITCAAAGCGVGLGWAFRTQALDSAPPSLYPGRQVQMELTVLDVDPLTGGGMITISWDILNDTCVDNSTTLNWNASVSPYDLSCSEVNIFMDQNLFAGSRDPNTTTSTGVPTIPIFQWIPRTFRNTVLANTPTFQTDISIWSKLTGPRGSLVNYPFDVYAGELWLYARTLDTNASVGLNVSQTAGIAFGFDTYIVPRQDLLKALNIDGSFIADVNEELGTLDLYLVIRRTTLVKVYVLILVVAMWVITLLLLGIAAKAVLYGFQVESTVLVVPVATLFAFTTLRSSMPGSPSAFGAYIDFAGTLPSLALLVTVTVICLIHTLFQQNDLRHAPSQGTSHTAYAVTSIGRTSCHV</sequence>
<name>A0A0C3S8F9_PHLG1</name>
<keyword evidence="3" id="KW-1185">Reference proteome</keyword>
<feature type="transmembrane region" description="Helical" evidence="1">
    <location>
        <begin position="292"/>
        <end position="309"/>
    </location>
</feature>
<dbReference type="EMBL" id="KN840547">
    <property type="protein sequence ID" value="KIP05295.1"/>
    <property type="molecule type" value="Genomic_DNA"/>
</dbReference>